<feature type="compositionally biased region" description="Basic and acidic residues" evidence="1">
    <location>
        <begin position="178"/>
        <end position="213"/>
    </location>
</feature>
<evidence type="ECO:0000256" key="2">
    <source>
        <dbReference type="SAM" id="SignalP"/>
    </source>
</evidence>
<sequence length="352" mass="39115">MVQIQQASLPHQGKLWCCAIVVLAISLSISPARCEDGPVQPQIAVKRQLGDTESYLAPRSARFRGRIERRAPQSLIMRRSPNPQRTQPPLPQPLPAQPPQPQPQLPQPDFQRLGRRPEAFGVTLGTVPDQLRQDTRLSVSNNVNLLDPDRSRRDRAEQIRLEALTRQVNQNALLQDQAARDQAARDQAARDQAARDQAAREKALREQAGRDRAFQNQLTRDAARDQALRDQAFRDQAAQDQALREQLDQLGQVSQFGGVATFTADANPFTVAAEVNPVPVTTVSNPITVDRTITFRDPVFVASNAGIDCSPFSKRALNFESVKVVHLVTQGPQAKLNVKGSNSHEYKFMDPL</sequence>
<name>A0A2N5TGT3_9BASI</name>
<evidence type="ECO:0000313" key="3">
    <source>
        <dbReference type="EMBL" id="PLW24669.1"/>
    </source>
</evidence>
<comment type="caution">
    <text evidence="3">The sequence shown here is derived from an EMBL/GenBank/DDBJ whole genome shotgun (WGS) entry which is preliminary data.</text>
</comment>
<proteinExistence type="predicted"/>
<dbReference type="Proteomes" id="UP000235392">
    <property type="component" value="Unassembled WGS sequence"/>
</dbReference>
<organism evidence="3 4">
    <name type="scientific">Puccinia coronata f. sp. avenae</name>
    <dbReference type="NCBI Taxonomy" id="200324"/>
    <lineage>
        <taxon>Eukaryota</taxon>
        <taxon>Fungi</taxon>
        <taxon>Dikarya</taxon>
        <taxon>Basidiomycota</taxon>
        <taxon>Pucciniomycotina</taxon>
        <taxon>Pucciniomycetes</taxon>
        <taxon>Pucciniales</taxon>
        <taxon>Pucciniaceae</taxon>
        <taxon>Puccinia</taxon>
    </lineage>
</organism>
<feature type="chain" id="PRO_5014723832" evidence="2">
    <location>
        <begin position="35"/>
        <end position="352"/>
    </location>
</feature>
<protein>
    <submittedName>
        <fullName evidence="3">Uncharacterized protein</fullName>
    </submittedName>
</protein>
<dbReference type="AlphaFoldDB" id="A0A2N5TGT3"/>
<keyword evidence="2" id="KW-0732">Signal</keyword>
<feature type="signal peptide" evidence="2">
    <location>
        <begin position="1"/>
        <end position="34"/>
    </location>
</feature>
<dbReference type="EMBL" id="PGCI01000605">
    <property type="protein sequence ID" value="PLW24669.1"/>
    <property type="molecule type" value="Genomic_DNA"/>
</dbReference>
<accession>A0A2N5TGT3</accession>
<evidence type="ECO:0000256" key="1">
    <source>
        <dbReference type="SAM" id="MobiDB-lite"/>
    </source>
</evidence>
<evidence type="ECO:0000313" key="4">
    <source>
        <dbReference type="Proteomes" id="UP000235392"/>
    </source>
</evidence>
<reference evidence="3 4" key="1">
    <citation type="submission" date="2017-11" db="EMBL/GenBank/DDBJ databases">
        <title>De novo assembly and phasing of dikaryotic genomes from two isolates of Puccinia coronata f. sp. avenae, the causal agent of oat crown rust.</title>
        <authorList>
            <person name="Miller M.E."/>
            <person name="Zhang Y."/>
            <person name="Omidvar V."/>
            <person name="Sperschneider J."/>
            <person name="Schwessinger B."/>
            <person name="Raley C."/>
            <person name="Palmer J.M."/>
            <person name="Garnica D."/>
            <person name="Upadhyaya N."/>
            <person name="Rathjen J."/>
            <person name="Taylor J.M."/>
            <person name="Park R.F."/>
            <person name="Dodds P.N."/>
            <person name="Hirsch C.D."/>
            <person name="Kianian S.F."/>
            <person name="Figueroa M."/>
        </authorList>
    </citation>
    <scope>NUCLEOTIDE SEQUENCE [LARGE SCALE GENOMIC DNA]</scope>
    <source>
        <strain evidence="3">12SD80</strain>
    </source>
</reference>
<feature type="compositionally biased region" description="Pro residues" evidence="1">
    <location>
        <begin position="86"/>
        <end position="106"/>
    </location>
</feature>
<feature type="region of interest" description="Disordered" evidence="1">
    <location>
        <begin position="176"/>
        <end position="218"/>
    </location>
</feature>
<gene>
    <name evidence="3" type="ORF">PCASD_07549</name>
</gene>
<feature type="region of interest" description="Disordered" evidence="1">
    <location>
        <begin position="70"/>
        <end position="112"/>
    </location>
</feature>